<evidence type="ECO:0000256" key="2">
    <source>
        <dbReference type="ARBA" id="ARBA00022491"/>
    </source>
</evidence>
<dbReference type="SUPFAM" id="SSF46785">
    <property type="entry name" value="Winged helix' DNA-binding domain"/>
    <property type="match status" value="1"/>
</dbReference>
<protein>
    <submittedName>
        <fullName evidence="9">Transcriptional repressor</fullName>
    </submittedName>
</protein>
<evidence type="ECO:0000256" key="6">
    <source>
        <dbReference type="ARBA" id="ARBA00023163"/>
    </source>
</evidence>
<keyword evidence="7" id="KW-0479">Metal-binding</keyword>
<dbReference type="PANTHER" id="PTHR33202:SF22">
    <property type="entry name" value="HYDROGEN PEROXIDE SENSITIVE REPRESSOR"/>
    <property type="match status" value="1"/>
</dbReference>
<reference evidence="9" key="1">
    <citation type="journal article" date="2020" name="mSystems">
        <title>Genome- and Community-Level Interaction Insights into Carbon Utilization and Element Cycling Functions of Hydrothermarchaeota in Hydrothermal Sediment.</title>
        <authorList>
            <person name="Zhou Z."/>
            <person name="Liu Y."/>
            <person name="Xu W."/>
            <person name="Pan J."/>
            <person name="Luo Z.H."/>
            <person name="Li M."/>
        </authorList>
    </citation>
    <scope>NUCLEOTIDE SEQUENCE [LARGE SCALE GENOMIC DNA]</scope>
    <source>
        <strain evidence="9">SpSt-477</strain>
    </source>
</reference>
<feature type="binding site" evidence="7">
    <location>
        <position position="118"/>
    </location>
    <ligand>
        <name>Zn(2+)</name>
        <dbReference type="ChEBI" id="CHEBI:29105"/>
    </ligand>
</feature>
<feature type="binding site" evidence="8">
    <location>
        <position position="75"/>
    </location>
    <ligand>
        <name>Fe cation</name>
        <dbReference type="ChEBI" id="CHEBI:24875"/>
    </ligand>
</feature>
<dbReference type="AlphaFoldDB" id="A0A7C4MQL1"/>
<dbReference type="CDD" id="cd07153">
    <property type="entry name" value="Fur_like"/>
    <property type="match status" value="1"/>
</dbReference>
<dbReference type="EMBL" id="DSUH01000182">
    <property type="protein sequence ID" value="HGU32706.1"/>
    <property type="molecule type" value="Genomic_DNA"/>
</dbReference>
<comment type="cofactor">
    <cofactor evidence="7">
        <name>Zn(2+)</name>
        <dbReference type="ChEBI" id="CHEBI:29105"/>
    </cofactor>
    <text evidence="7">Binds 1 zinc ion per subunit.</text>
</comment>
<dbReference type="InterPro" id="IPR043135">
    <property type="entry name" value="Fur_C"/>
</dbReference>
<feature type="binding site" evidence="7">
    <location>
        <position position="84"/>
    </location>
    <ligand>
        <name>Zn(2+)</name>
        <dbReference type="ChEBI" id="CHEBI:29105"/>
    </ligand>
</feature>
<dbReference type="GO" id="GO:0008270">
    <property type="term" value="F:zinc ion binding"/>
    <property type="evidence" value="ECO:0007669"/>
    <property type="project" value="TreeGrafter"/>
</dbReference>
<accession>A0A7C4MQL1</accession>
<dbReference type="Gene3D" id="1.10.10.10">
    <property type="entry name" value="Winged helix-like DNA-binding domain superfamily/Winged helix DNA-binding domain"/>
    <property type="match status" value="1"/>
</dbReference>
<evidence type="ECO:0000313" key="9">
    <source>
        <dbReference type="EMBL" id="HGU32706.1"/>
    </source>
</evidence>
<organism evidence="9">
    <name type="scientific">Desulfatirhabdium butyrativorans</name>
    <dbReference type="NCBI Taxonomy" id="340467"/>
    <lineage>
        <taxon>Bacteria</taxon>
        <taxon>Pseudomonadati</taxon>
        <taxon>Thermodesulfobacteriota</taxon>
        <taxon>Desulfobacteria</taxon>
        <taxon>Desulfobacterales</taxon>
        <taxon>Desulfatirhabdiaceae</taxon>
        <taxon>Desulfatirhabdium</taxon>
    </lineage>
</organism>
<evidence type="ECO:0000256" key="1">
    <source>
        <dbReference type="ARBA" id="ARBA00007957"/>
    </source>
</evidence>
<dbReference type="PANTHER" id="PTHR33202">
    <property type="entry name" value="ZINC UPTAKE REGULATION PROTEIN"/>
    <property type="match status" value="1"/>
</dbReference>
<name>A0A7C4MQL1_9BACT</name>
<keyword evidence="3 7" id="KW-0862">Zinc</keyword>
<keyword evidence="6" id="KW-0804">Transcription</keyword>
<keyword evidence="5" id="KW-0238">DNA-binding</keyword>
<comment type="similarity">
    <text evidence="1">Belongs to the Fur family.</text>
</comment>
<dbReference type="InterPro" id="IPR002481">
    <property type="entry name" value="FUR"/>
</dbReference>
<dbReference type="Gene3D" id="3.30.1490.190">
    <property type="match status" value="1"/>
</dbReference>
<dbReference type="GO" id="GO:1900376">
    <property type="term" value="P:regulation of secondary metabolite biosynthetic process"/>
    <property type="evidence" value="ECO:0007669"/>
    <property type="project" value="TreeGrafter"/>
</dbReference>
<comment type="caution">
    <text evidence="9">The sequence shown here is derived from an EMBL/GenBank/DDBJ whole genome shotgun (WGS) entry which is preliminary data.</text>
</comment>
<dbReference type="Pfam" id="PF01475">
    <property type="entry name" value="FUR"/>
    <property type="match status" value="1"/>
</dbReference>
<dbReference type="InterPro" id="IPR036388">
    <property type="entry name" value="WH-like_DNA-bd_sf"/>
</dbReference>
<dbReference type="GO" id="GO:0045892">
    <property type="term" value="P:negative regulation of DNA-templated transcription"/>
    <property type="evidence" value="ECO:0007669"/>
    <property type="project" value="TreeGrafter"/>
</dbReference>
<feature type="binding site" evidence="7">
    <location>
        <position position="121"/>
    </location>
    <ligand>
        <name>Zn(2+)</name>
        <dbReference type="ChEBI" id="CHEBI:29105"/>
    </ligand>
</feature>
<evidence type="ECO:0000256" key="7">
    <source>
        <dbReference type="PIRSR" id="PIRSR602481-1"/>
    </source>
</evidence>
<dbReference type="InterPro" id="IPR036390">
    <property type="entry name" value="WH_DNA-bd_sf"/>
</dbReference>
<evidence type="ECO:0000256" key="4">
    <source>
        <dbReference type="ARBA" id="ARBA00023015"/>
    </source>
</evidence>
<keyword evidence="8" id="KW-0408">Iron</keyword>
<feature type="binding site" evidence="8">
    <location>
        <position position="110"/>
    </location>
    <ligand>
        <name>Fe cation</name>
        <dbReference type="ChEBI" id="CHEBI:24875"/>
    </ligand>
</feature>
<evidence type="ECO:0000256" key="5">
    <source>
        <dbReference type="ARBA" id="ARBA00023125"/>
    </source>
</evidence>
<evidence type="ECO:0000256" key="3">
    <source>
        <dbReference type="ARBA" id="ARBA00022833"/>
    </source>
</evidence>
<evidence type="ECO:0000256" key="8">
    <source>
        <dbReference type="PIRSR" id="PIRSR602481-2"/>
    </source>
</evidence>
<keyword evidence="4" id="KW-0805">Transcription regulation</keyword>
<feature type="binding site" evidence="7">
    <location>
        <position position="81"/>
    </location>
    <ligand>
        <name>Zn(2+)</name>
        <dbReference type="ChEBI" id="CHEBI:29105"/>
    </ligand>
</feature>
<keyword evidence="2" id="KW-0678">Repressor</keyword>
<dbReference type="GO" id="GO:0003700">
    <property type="term" value="F:DNA-binding transcription factor activity"/>
    <property type="evidence" value="ECO:0007669"/>
    <property type="project" value="InterPro"/>
</dbReference>
<dbReference type="GO" id="GO:0000976">
    <property type="term" value="F:transcription cis-regulatory region binding"/>
    <property type="evidence" value="ECO:0007669"/>
    <property type="project" value="TreeGrafter"/>
</dbReference>
<sequence>MKRNTSQREAIKAVFRKERRALGIDEVLIGGQRLVKTLNQATVYRNLKLLVEEGWLKKWHHPIKGTIYEPSDLAHHHHFHCRICEHIYEIEGCLLDPSAKAPQGFLTEAHDVFLYGVCPSCRKAETITEGAP</sequence>
<proteinExistence type="inferred from homology"/>
<comment type="cofactor">
    <cofactor evidence="8">
        <name>Mn(2+)</name>
        <dbReference type="ChEBI" id="CHEBI:29035"/>
    </cofactor>
    <cofactor evidence="8">
        <name>Fe(2+)</name>
        <dbReference type="ChEBI" id="CHEBI:29033"/>
    </cofactor>
    <text evidence="8">Binds 1 Mn(2+) or Fe(2+) ion per subunit.</text>
</comment>
<gene>
    <name evidence="9" type="ORF">ENS29_07615</name>
</gene>